<dbReference type="Ensembl" id="ENSEBUT00000010288.1">
    <property type="protein sequence ID" value="ENSEBUP00000009757.1"/>
    <property type="gene ID" value="ENSEBUG00000006262.1"/>
</dbReference>
<comment type="similarity">
    <text evidence="2 6">Belongs to the anoctamin family.</text>
</comment>
<keyword evidence="4 6" id="KW-1133">Transmembrane helix</keyword>
<evidence type="ECO:0000256" key="4">
    <source>
        <dbReference type="ARBA" id="ARBA00022989"/>
    </source>
</evidence>
<keyword evidence="5 6" id="KW-0472">Membrane</keyword>
<keyword evidence="9" id="KW-1185">Reference proteome</keyword>
<evidence type="ECO:0000313" key="9">
    <source>
        <dbReference type="Proteomes" id="UP000694388"/>
    </source>
</evidence>
<comment type="caution">
    <text evidence="6">Lacks conserved residue(s) required for the propagation of feature annotation.</text>
</comment>
<evidence type="ECO:0000256" key="6">
    <source>
        <dbReference type="RuleBase" id="RU280814"/>
    </source>
</evidence>
<dbReference type="PANTHER" id="PTHR12308:SF37">
    <property type="entry name" value="ANOCTAMIN-9"/>
    <property type="match status" value="1"/>
</dbReference>
<dbReference type="AlphaFoldDB" id="A0A8C4Q457"/>
<evidence type="ECO:0000256" key="3">
    <source>
        <dbReference type="ARBA" id="ARBA00022692"/>
    </source>
</evidence>
<dbReference type="Pfam" id="PF04547">
    <property type="entry name" value="Anoctamin"/>
    <property type="match status" value="1"/>
</dbReference>
<dbReference type="GO" id="GO:0005886">
    <property type="term" value="C:plasma membrane"/>
    <property type="evidence" value="ECO:0007669"/>
    <property type="project" value="TreeGrafter"/>
</dbReference>
<protein>
    <recommendedName>
        <fullName evidence="6">Anoctamin</fullName>
    </recommendedName>
</protein>
<dbReference type="InterPro" id="IPR049452">
    <property type="entry name" value="Anoctamin_TM"/>
</dbReference>
<reference evidence="8" key="2">
    <citation type="submission" date="2025-09" db="UniProtKB">
        <authorList>
            <consortium name="Ensembl"/>
        </authorList>
    </citation>
    <scope>IDENTIFICATION</scope>
</reference>
<sequence length="385" mass="44735">FWAGPSRRQVWEVPLHHLTTSSLLNLKPLLLNIVCLNVQVNFVHIFRFNGRPGAYVRLFGKFRLEECHPSGCLVDLCTQLAIVLIMKQLFSNINEYALTVIDTLRMMLKSWLRSRQWGDDRSKQQLGPFMLTFEYLDMVLQFGYVTIFVASFPLAPLLAFINNLFELHLDAWKLCSNVRRPVAHRAANIGVWFNILKFIAILSVITNALVIAVSSDFIPRLYYLYLRHVECPGKGGSETPSKRCLEGYVQSSLSNFSVADFENQTKPDTTNLRPDEKPLKFCSYRAYREPPDHPDPYSTTMDYWKMMAARLVFIILFLVVGWLVPDMSMTKKRKVLDKKHRRYKKHLDAILDEMSKGKKRFRRNLGCYDKPTLIPRNTSGGRFYY</sequence>
<dbReference type="Proteomes" id="UP000694388">
    <property type="component" value="Unplaced"/>
</dbReference>
<evidence type="ECO:0000259" key="7">
    <source>
        <dbReference type="Pfam" id="PF04547"/>
    </source>
</evidence>
<evidence type="ECO:0000256" key="2">
    <source>
        <dbReference type="ARBA" id="ARBA00009671"/>
    </source>
</evidence>
<evidence type="ECO:0000256" key="5">
    <source>
        <dbReference type="ARBA" id="ARBA00023136"/>
    </source>
</evidence>
<keyword evidence="3 6" id="KW-0812">Transmembrane</keyword>
<name>A0A8C4Q457_EPTBU</name>
<evidence type="ECO:0000256" key="1">
    <source>
        <dbReference type="ARBA" id="ARBA00004141"/>
    </source>
</evidence>
<proteinExistence type="inferred from homology"/>
<dbReference type="GeneTree" id="ENSGT00940000158600"/>
<feature type="transmembrane region" description="Helical" evidence="6">
    <location>
        <begin position="142"/>
        <end position="165"/>
    </location>
</feature>
<dbReference type="OMA" id="ATXINGH"/>
<comment type="subcellular location">
    <subcellularLocation>
        <location evidence="1 6">Membrane</location>
        <topology evidence="1 6">Multi-pass membrane protein</topology>
    </subcellularLocation>
</comment>
<dbReference type="PANTHER" id="PTHR12308">
    <property type="entry name" value="ANOCTAMIN"/>
    <property type="match status" value="1"/>
</dbReference>
<dbReference type="GO" id="GO:0005254">
    <property type="term" value="F:chloride channel activity"/>
    <property type="evidence" value="ECO:0007669"/>
    <property type="project" value="TreeGrafter"/>
</dbReference>
<feature type="transmembrane region" description="Helical" evidence="6">
    <location>
        <begin position="303"/>
        <end position="324"/>
    </location>
</feature>
<feature type="domain" description="Anoctamin transmembrane" evidence="7">
    <location>
        <begin position="16"/>
        <end position="322"/>
    </location>
</feature>
<organism evidence="8 9">
    <name type="scientific">Eptatretus burgeri</name>
    <name type="common">Inshore hagfish</name>
    <dbReference type="NCBI Taxonomy" id="7764"/>
    <lineage>
        <taxon>Eukaryota</taxon>
        <taxon>Metazoa</taxon>
        <taxon>Chordata</taxon>
        <taxon>Craniata</taxon>
        <taxon>Vertebrata</taxon>
        <taxon>Cyclostomata</taxon>
        <taxon>Myxini</taxon>
        <taxon>Myxiniformes</taxon>
        <taxon>Myxinidae</taxon>
        <taxon>Eptatretinae</taxon>
        <taxon>Eptatretus</taxon>
    </lineage>
</organism>
<accession>A0A8C4Q457</accession>
<dbReference type="InterPro" id="IPR007632">
    <property type="entry name" value="Anoctamin"/>
</dbReference>
<reference evidence="8" key="1">
    <citation type="submission" date="2025-08" db="UniProtKB">
        <authorList>
            <consortium name="Ensembl"/>
        </authorList>
    </citation>
    <scope>IDENTIFICATION</scope>
</reference>
<evidence type="ECO:0000313" key="8">
    <source>
        <dbReference type="Ensembl" id="ENSEBUP00000009757.1"/>
    </source>
</evidence>
<feature type="transmembrane region" description="Helical" evidence="6">
    <location>
        <begin position="186"/>
        <end position="213"/>
    </location>
</feature>